<dbReference type="PANTHER" id="PTHR30353">
    <property type="entry name" value="INNER MEMBRANE PROTEIN DEDA-RELATED"/>
    <property type="match status" value="1"/>
</dbReference>
<sequence length="248" mass="27827">MHLLDPLVAEPFLLGMKWMEPDWLLKEFGAELFWLSLLIIFVECGLFFPFLPGDTLLFALGIFIAGERIDIFPGPPLVEMLVALLLLTVAGFLGNVAGYEIGRAIGPPLYERNGRILKRKYFDQTSAFFDKHGNKALVIGRFVPFVRTYVTVVAGVTRMDRFRFFKWSLVGAVLWVASILLLGYFLGRVPVLGPFLSNNIDYAILVILAFSAVPIVYEWWRHKRTSGPEAADNDADGIPDRDIAGLDT</sequence>
<dbReference type="RefSeq" id="WP_240769663.1">
    <property type="nucleotide sequence ID" value="NZ_JBHSNS010000001.1"/>
</dbReference>
<keyword evidence="6 7" id="KW-0472">Membrane</keyword>
<feature type="region of interest" description="Disordered" evidence="8">
    <location>
        <begin position="226"/>
        <end position="248"/>
    </location>
</feature>
<evidence type="ECO:0000313" key="10">
    <source>
        <dbReference type="EMBL" id="MFC5727333.1"/>
    </source>
</evidence>
<gene>
    <name evidence="10" type="ORF">ACFPQB_00270</name>
</gene>
<dbReference type="Proteomes" id="UP001596072">
    <property type="component" value="Unassembled WGS sequence"/>
</dbReference>
<feature type="transmembrane region" description="Helical" evidence="7">
    <location>
        <begin position="164"/>
        <end position="187"/>
    </location>
</feature>
<evidence type="ECO:0000259" key="9">
    <source>
        <dbReference type="Pfam" id="PF09335"/>
    </source>
</evidence>
<feature type="transmembrane region" description="Helical" evidence="7">
    <location>
        <begin position="32"/>
        <end position="65"/>
    </location>
</feature>
<evidence type="ECO:0000256" key="5">
    <source>
        <dbReference type="ARBA" id="ARBA00022989"/>
    </source>
</evidence>
<keyword evidence="5 7" id="KW-1133">Transmembrane helix</keyword>
<evidence type="ECO:0000256" key="3">
    <source>
        <dbReference type="ARBA" id="ARBA00022475"/>
    </source>
</evidence>
<feature type="compositionally biased region" description="Basic and acidic residues" evidence="8">
    <location>
        <begin position="238"/>
        <end position="248"/>
    </location>
</feature>
<dbReference type="Pfam" id="PF09335">
    <property type="entry name" value="VTT_dom"/>
    <property type="match status" value="1"/>
</dbReference>
<comment type="subcellular location">
    <subcellularLocation>
        <location evidence="1 7">Cell membrane</location>
        <topology evidence="1 7">Multi-pass membrane protein</topology>
    </subcellularLocation>
</comment>
<accession>A0ABW0ZB03</accession>
<dbReference type="EMBL" id="JBHSNS010000001">
    <property type="protein sequence ID" value="MFC5727333.1"/>
    <property type="molecule type" value="Genomic_DNA"/>
</dbReference>
<comment type="caution">
    <text evidence="10">The sequence shown here is derived from an EMBL/GenBank/DDBJ whole genome shotgun (WGS) entry which is preliminary data.</text>
</comment>
<evidence type="ECO:0000256" key="2">
    <source>
        <dbReference type="ARBA" id="ARBA00010792"/>
    </source>
</evidence>
<proteinExistence type="inferred from homology"/>
<reference evidence="11" key="1">
    <citation type="journal article" date="2019" name="Int. J. Syst. Evol. Microbiol.">
        <title>The Global Catalogue of Microorganisms (GCM) 10K type strain sequencing project: providing services to taxonomists for standard genome sequencing and annotation.</title>
        <authorList>
            <consortium name="The Broad Institute Genomics Platform"/>
            <consortium name="The Broad Institute Genome Sequencing Center for Infectious Disease"/>
            <person name="Wu L."/>
            <person name="Ma J."/>
        </authorList>
    </citation>
    <scope>NUCLEOTIDE SEQUENCE [LARGE SCALE GENOMIC DNA]</scope>
    <source>
        <strain evidence="11">YIM 94188</strain>
    </source>
</reference>
<evidence type="ECO:0000256" key="1">
    <source>
        <dbReference type="ARBA" id="ARBA00004651"/>
    </source>
</evidence>
<keyword evidence="4 7" id="KW-0812">Transmembrane</keyword>
<dbReference type="PANTHER" id="PTHR30353:SF0">
    <property type="entry name" value="TRANSMEMBRANE PROTEIN"/>
    <property type="match status" value="1"/>
</dbReference>
<evidence type="ECO:0000256" key="6">
    <source>
        <dbReference type="ARBA" id="ARBA00023136"/>
    </source>
</evidence>
<keyword evidence="11" id="KW-1185">Reference proteome</keyword>
<organism evidence="10 11">
    <name type="scientific">Nocardioides vastitatis</name>
    <dbReference type="NCBI Taxonomy" id="2568655"/>
    <lineage>
        <taxon>Bacteria</taxon>
        <taxon>Bacillati</taxon>
        <taxon>Actinomycetota</taxon>
        <taxon>Actinomycetes</taxon>
        <taxon>Propionibacteriales</taxon>
        <taxon>Nocardioidaceae</taxon>
        <taxon>Nocardioides</taxon>
    </lineage>
</organism>
<evidence type="ECO:0000256" key="7">
    <source>
        <dbReference type="RuleBase" id="RU367016"/>
    </source>
</evidence>
<dbReference type="InterPro" id="IPR032816">
    <property type="entry name" value="VTT_dom"/>
</dbReference>
<protein>
    <submittedName>
        <fullName evidence="10">DedA family protein</fullName>
    </submittedName>
</protein>
<evidence type="ECO:0000313" key="11">
    <source>
        <dbReference type="Proteomes" id="UP001596072"/>
    </source>
</evidence>
<name>A0ABW0ZB03_9ACTN</name>
<evidence type="ECO:0000256" key="4">
    <source>
        <dbReference type="ARBA" id="ARBA00022692"/>
    </source>
</evidence>
<feature type="domain" description="VTT" evidence="9">
    <location>
        <begin position="51"/>
        <end position="184"/>
    </location>
</feature>
<comment type="similarity">
    <text evidence="2 7">Belongs to the DedA family.</text>
</comment>
<dbReference type="InterPro" id="IPR032818">
    <property type="entry name" value="DedA-like"/>
</dbReference>
<feature type="transmembrane region" description="Helical" evidence="7">
    <location>
        <begin position="77"/>
        <end position="99"/>
    </location>
</feature>
<evidence type="ECO:0000256" key="8">
    <source>
        <dbReference type="SAM" id="MobiDB-lite"/>
    </source>
</evidence>
<keyword evidence="3 7" id="KW-1003">Cell membrane</keyword>
<feature type="transmembrane region" description="Helical" evidence="7">
    <location>
        <begin position="199"/>
        <end position="217"/>
    </location>
</feature>
<feature type="transmembrane region" description="Helical" evidence="7">
    <location>
        <begin position="138"/>
        <end position="157"/>
    </location>
</feature>